<sequence>MNGASVAEVSTLLALGLQDKIVANQQTYGMSEVADRAAAIKHLPTGDIKLNEAYDIPARPCSACAPISSCPSPRTASARRTASPPVSS</sequence>
<feature type="compositionally biased region" description="Polar residues" evidence="1">
    <location>
        <begin position="78"/>
        <end position="88"/>
    </location>
</feature>
<comment type="caution">
    <text evidence="2">The sequence shown here is derived from an EMBL/GenBank/DDBJ whole genome shotgun (WGS) entry which is preliminary data.</text>
</comment>
<feature type="region of interest" description="Disordered" evidence="1">
    <location>
        <begin position="68"/>
        <end position="88"/>
    </location>
</feature>
<organism evidence="2 3">
    <name type="scientific">Streptomyces violaceusniger</name>
    <dbReference type="NCBI Taxonomy" id="68280"/>
    <lineage>
        <taxon>Bacteria</taxon>
        <taxon>Bacillati</taxon>
        <taxon>Actinomycetota</taxon>
        <taxon>Actinomycetes</taxon>
        <taxon>Kitasatosporales</taxon>
        <taxon>Streptomycetaceae</taxon>
        <taxon>Streptomyces</taxon>
        <taxon>Streptomyces violaceusniger group</taxon>
    </lineage>
</organism>
<dbReference type="EMBL" id="BJHW01000002">
    <property type="protein sequence ID" value="GDY59485.1"/>
    <property type="molecule type" value="Genomic_DNA"/>
</dbReference>
<name>A0A4D4LEG4_STRVO</name>
<accession>A0A4D4LEG4</accession>
<protein>
    <submittedName>
        <fullName evidence="2">Uncharacterized protein</fullName>
    </submittedName>
</protein>
<evidence type="ECO:0000313" key="3">
    <source>
        <dbReference type="Proteomes" id="UP000301309"/>
    </source>
</evidence>
<reference evidence="2 3" key="1">
    <citation type="journal article" date="2020" name="Int. J. Syst. Evol. Microbiol.">
        <title>Reclassification of Streptomyces castelarensis and Streptomyces sporoclivatus as later heterotypic synonyms of Streptomyces antimycoticus.</title>
        <authorList>
            <person name="Komaki H."/>
            <person name="Tamura T."/>
        </authorList>
    </citation>
    <scope>NUCLEOTIDE SEQUENCE [LARGE SCALE GENOMIC DNA]</scope>
    <source>
        <strain evidence="2 3">NBRC 13459</strain>
    </source>
</reference>
<gene>
    <name evidence="2" type="ORF">SVIO_101080</name>
</gene>
<keyword evidence="3" id="KW-1185">Reference proteome</keyword>
<dbReference type="AlphaFoldDB" id="A0A4D4LEG4"/>
<evidence type="ECO:0000256" key="1">
    <source>
        <dbReference type="SAM" id="MobiDB-lite"/>
    </source>
</evidence>
<evidence type="ECO:0000313" key="2">
    <source>
        <dbReference type="EMBL" id="GDY59485.1"/>
    </source>
</evidence>
<proteinExistence type="predicted"/>
<dbReference type="Proteomes" id="UP000301309">
    <property type="component" value="Unassembled WGS sequence"/>
</dbReference>